<sequence>MFDYILDLAQGKLSLEESASFLESSIQRWQN</sequence>
<dbReference type="EMBL" id="JAGINX010000001">
    <property type="protein sequence ID" value="MBP2317068.1"/>
    <property type="molecule type" value="Genomic_DNA"/>
</dbReference>
<evidence type="ECO:0000313" key="2">
    <source>
        <dbReference type="Proteomes" id="UP001519331"/>
    </source>
</evidence>
<proteinExistence type="predicted"/>
<keyword evidence="2" id="KW-1185">Reference proteome</keyword>
<organism evidence="1 2">
    <name type="scientific">Nesterenkonia lacusekhoensis</name>
    <dbReference type="NCBI Taxonomy" id="150832"/>
    <lineage>
        <taxon>Bacteria</taxon>
        <taxon>Bacillati</taxon>
        <taxon>Actinomycetota</taxon>
        <taxon>Actinomycetes</taxon>
        <taxon>Micrococcales</taxon>
        <taxon>Micrococcaceae</taxon>
        <taxon>Nesterenkonia</taxon>
    </lineage>
</organism>
<reference evidence="1 2" key="1">
    <citation type="submission" date="2021-03" db="EMBL/GenBank/DDBJ databases">
        <title>Sequencing the genomes of 1000 actinobacteria strains.</title>
        <authorList>
            <person name="Klenk H.-P."/>
        </authorList>
    </citation>
    <scope>NUCLEOTIDE SEQUENCE [LARGE SCALE GENOMIC DNA]</scope>
    <source>
        <strain evidence="1 2">DSM 12544</strain>
    </source>
</reference>
<evidence type="ECO:0000313" key="1">
    <source>
        <dbReference type="EMBL" id="MBP2317068.1"/>
    </source>
</evidence>
<comment type="caution">
    <text evidence="1">The sequence shown here is derived from an EMBL/GenBank/DDBJ whole genome shotgun (WGS) entry which is preliminary data.</text>
</comment>
<gene>
    <name evidence="1" type="ORF">JOF45_000087</name>
</gene>
<dbReference type="Proteomes" id="UP001519331">
    <property type="component" value="Unassembled WGS sequence"/>
</dbReference>
<protein>
    <submittedName>
        <fullName evidence="1">Uncharacterized protein</fullName>
    </submittedName>
</protein>
<name>A0ABS4SY54_9MICC</name>
<accession>A0ABS4SY54</accession>